<reference evidence="3 4" key="1">
    <citation type="submission" date="2022-01" db="EMBL/GenBank/DDBJ databases">
        <title>Paraglaciecola sp. G1-23.</title>
        <authorList>
            <person name="Jin M.S."/>
            <person name="Han D.M."/>
            <person name="Kim H.M."/>
            <person name="Jeon C.O."/>
        </authorList>
    </citation>
    <scope>NUCLEOTIDE SEQUENCE [LARGE SCALE GENOMIC DNA]</scope>
    <source>
        <strain evidence="3 4">G1-23</strain>
    </source>
</reference>
<dbReference type="EMBL" id="JAKGAS010000004">
    <property type="protein sequence ID" value="MCF2948425.1"/>
    <property type="molecule type" value="Genomic_DNA"/>
</dbReference>
<dbReference type="Pfam" id="PF06251">
    <property type="entry name" value="Caps_syn_GfcC_C"/>
    <property type="match status" value="1"/>
</dbReference>
<dbReference type="Proteomes" id="UP001521137">
    <property type="component" value="Unassembled WGS sequence"/>
</dbReference>
<feature type="domain" description="Capsule biosynthesis GfcC-like N-terminal" evidence="2">
    <location>
        <begin position="34"/>
        <end position="143"/>
    </location>
</feature>
<proteinExistence type="predicted"/>
<dbReference type="InterPro" id="IPR010425">
    <property type="entry name" value="Caps_synth_GfcC-like_C"/>
</dbReference>
<feature type="domain" description="Capsule biosynthesis GfcC-like C-terminal" evidence="1">
    <location>
        <begin position="163"/>
        <end position="247"/>
    </location>
</feature>
<comment type="caution">
    <text evidence="3">The sequence shown here is derived from an EMBL/GenBank/DDBJ whole genome shotgun (WGS) entry which is preliminary data.</text>
</comment>
<keyword evidence="4" id="KW-1185">Reference proteome</keyword>
<name>A0ABS9D6A6_9ALTE</name>
<accession>A0ABS9D6A6</accession>
<dbReference type="InterPro" id="IPR046459">
    <property type="entry name" value="Caps_syn_GfcC_N"/>
</dbReference>
<gene>
    <name evidence="3" type="ORF">L0668_09930</name>
</gene>
<evidence type="ECO:0000313" key="3">
    <source>
        <dbReference type="EMBL" id="MCF2948425.1"/>
    </source>
</evidence>
<evidence type="ECO:0000259" key="1">
    <source>
        <dbReference type="Pfam" id="PF06251"/>
    </source>
</evidence>
<organism evidence="3 4">
    <name type="scientific">Paraglaciecola algarum</name>
    <dbReference type="NCBI Taxonomy" id="3050085"/>
    <lineage>
        <taxon>Bacteria</taxon>
        <taxon>Pseudomonadati</taxon>
        <taxon>Pseudomonadota</taxon>
        <taxon>Gammaproteobacteria</taxon>
        <taxon>Alteromonadales</taxon>
        <taxon>Alteromonadaceae</taxon>
        <taxon>Paraglaciecola</taxon>
    </lineage>
</organism>
<protein>
    <submittedName>
        <fullName evidence="3">Capsule biosynthesis GfcC family protein</fullName>
    </submittedName>
</protein>
<evidence type="ECO:0000259" key="2">
    <source>
        <dbReference type="Pfam" id="PF20616"/>
    </source>
</evidence>
<dbReference type="RefSeq" id="WP_235312200.1">
    <property type="nucleotide sequence ID" value="NZ_JAKGAS010000004.1"/>
</dbReference>
<dbReference type="Gene3D" id="3.10.560.10">
    <property type="entry name" value="Outer membrane lipoprotein wza domain like"/>
    <property type="match status" value="1"/>
</dbReference>
<sequence>MNLIKMKYIAVITIYLFLVVCTSESAAKTQVQFNQQHFLFESPPLLSEVLAKVPNKSNVYWPAAAMFLKSDLKLETSKAKVLTKLTQLARNKKIADTILRLEQNVNDWQLAKRLPIAVDYDLARTVNKHNPLVNKGDYILQASQRSHFVYIFGAINNDIKQMVPHKSHTPVSDYITKGMLSTEADMDNLVLIQADGRVMHVSTVDWNKARIEIMPGSQIYIPFKTSIWNKQIAWLNQQLVALAVNRVIQ</sequence>
<evidence type="ECO:0000313" key="4">
    <source>
        <dbReference type="Proteomes" id="UP001521137"/>
    </source>
</evidence>
<dbReference type="Pfam" id="PF20616">
    <property type="entry name" value="Caps_syn_GfcC_N"/>
    <property type="match status" value="1"/>
</dbReference>